<sequence length="284" mass="32463">MKKVILMISLVIIGIIGYSINISVSIYPYYLILKDIVDKEDMIHVIVPSGKSPHTYSLSSKDLINVYKSDLVIFNGLNSEIFINKIKSNLERKNIPFIYAANFIPKEELIGSSQDKHTNYNPHIWLNPYFVYNYIIPGILNKLIGVNPEKKEIYKTNAEILIDKLKFLDAYLLLKSREINGSIITFHNSFPYFAKRYNISIAGVIENSPGVEPSISEMRKLADLAKENKVKALFSEPQLNKKLAEKLAKTLKINLGELDPLGNNYKTIDELYLMNFLNILNTTR</sequence>
<evidence type="ECO:0000256" key="3">
    <source>
        <dbReference type="ARBA" id="ARBA00022729"/>
    </source>
</evidence>
<dbReference type="PRINTS" id="PR00690">
    <property type="entry name" value="ADHESNFAMILY"/>
</dbReference>
<feature type="transmembrane region" description="Helical" evidence="5">
    <location>
        <begin position="6"/>
        <end position="32"/>
    </location>
</feature>
<organism evidence="6 7">
    <name type="scientific">Marinitoga aeolica</name>
    <dbReference type="NCBI Taxonomy" id="2809031"/>
    <lineage>
        <taxon>Bacteria</taxon>
        <taxon>Thermotogati</taxon>
        <taxon>Thermotogota</taxon>
        <taxon>Thermotogae</taxon>
        <taxon>Petrotogales</taxon>
        <taxon>Petrotogaceae</taxon>
        <taxon>Marinitoga</taxon>
    </lineage>
</organism>
<dbReference type="InterPro" id="IPR006128">
    <property type="entry name" value="Lipoprotein_PsaA-like"/>
</dbReference>
<accession>A0ABY8PPV3</accession>
<dbReference type="InterPro" id="IPR006129">
    <property type="entry name" value="AdhesinB"/>
</dbReference>
<keyword evidence="5" id="KW-0812">Transmembrane</keyword>
<keyword evidence="7" id="KW-1185">Reference proteome</keyword>
<comment type="similarity">
    <text evidence="1 4">Belongs to the bacterial solute-binding protein 9 family.</text>
</comment>
<keyword evidence="2 4" id="KW-0813">Transport</keyword>
<keyword evidence="3" id="KW-0732">Signal</keyword>
<protein>
    <submittedName>
        <fullName evidence="6">Zinc ABC transporter substrate-binding protein</fullName>
    </submittedName>
</protein>
<proteinExistence type="inferred from homology"/>
<dbReference type="Pfam" id="PF01297">
    <property type="entry name" value="ZnuA"/>
    <property type="match status" value="1"/>
</dbReference>
<evidence type="ECO:0000313" key="7">
    <source>
        <dbReference type="Proteomes" id="UP001232493"/>
    </source>
</evidence>
<evidence type="ECO:0000256" key="2">
    <source>
        <dbReference type="ARBA" id="ARBA00022448"/>
    </source>
</evidence>
<dbReference type="PANTHER" id="PTHR42953">
    <property type="entry name" value="HIGH-AFFINITY ZINC UPTAKE SYSTEM PROTEIN ZNUA-RELATED"/>
    <property type="match status" value="1"/>
</dbReference>
<name>A0ABY8PPV3_9BACT</name>
<evidence type="ECO:0000256" key="1">
    <source>
        <dbReference type="ARBA" id="ARBA00011028"/>
    </source>
</evidence>
<dbReference type="Proteomes" id="UP001232493">
    <property type="component" value="Chromosome"/>
</dbReference>
<dbReference type="RefSeq" id="WP_280998499.1">
    <property type="nucleotide sequence ID" value="NZ_CP069362.1"/>
</dbReference>
<dbReference type="SUPFAM" id="SSF53807">
    <property type="entry name" value="Helical backbone' metal receptor"/>
    <property type="match status" value="1"/>
</dbReference>
<dbReference type="PANTHER" id="PTHR42953:SF3">
    <property type="entry name" value="HIGH-AFFINITY ZINC UPTAKE SYSTEM PROTEIN ZNUA"/>
    <property type="match status" value="1"/>
</dbReference>
<reference evidence="6 7" key="1">
    <citation type="submission" date="2021-02" db="EMBL/GenBank/DDBJ databases">
        <title>Characterization of Marinitoga sp. nov. str. BP5-C20A.</title>
        <authorList>
            <person name="Erauso G."/>
            <person name="Postec A."/>
        </authorList>
    </citation>
    <scope>NUCLEOTIDE SEQUENCE [LARGE SCALE GENOMIC DNA]</scope>
    <source>
        <strain evidence="6 7">BP5-C20A</strain>
    </source>
</reference>
<evidence type="ECO:0000313" key="6">
    <source>
        <dbReference type="EMBL" id="WGS64671.1"/>
    </source>
</evidence>
<dbReference type="EMBL" id="CP069362">
    <property type="protein sequence ID" value="WGS64671.1"/>
    <property type="molecule type" value="Genomic_DNA"/>
</dbReference>
<dbReference type="PRINTS" id="PR00691">
    <property type="entry name" value="ADHESINB"/>
</dbReference>
<dbReference type="InterPro" id="IPR050492">
    <property type="entry name" value="Bact_metal-bind_prot9"/>
</dbReference>
<keyword evidence="5" id="KW-1133">Transmembrane helix</keyword>
<evidence type="ECO:0000256" key="4">
    <source>
        <dbReference type="RuleBase" id="RU003512"/>
    </source>
</evidence>
<dbReference type="InterPro" id="IPR006127">
    <property type="entry name" value="ZnuA-like"/>
</dbReference>
<dbReference type="Gene3D" id="3.40.50.1980">
    <property type="entry name" value="Nitrogenase molybdenum iron protein domain"/>
    <property type="match status" value="2"/>
</dbReference>
<gene>
    <name evidence="6" type="ORF">JRV97_09935</name>
</gene>
<evidence type="ECO:0000256" key="5">
    <source>
        <dbReference type="SAM" id="Phobius"/>
    </source>
</evidence>
<keyword evidence="5" id="KW-0472">Membrane</keyword>